<evidence type="ECO:0000256" key="5">
    <source>
        <dbReference type="SAM" id="Phobius"/>
    </source>
</evidence>
<organism evidence="7 8">
    <name type="scientific">Paenibacillus oryzisoli</name>
    <dbReference type="NCBI Taxonomy" id="1850517"/>
    <lineage>
        <taxon>Bacteria</taxon>
        <taxon>Bacillati</taxon>
        <taxon>Bacillota</taxon>
        <taxon>Bacilli</taxon>
        <taxon>Bacillales</taxon>
        <taxon>Paenibacillaceae</taxon>
        <taxon>Paenibacillus</taxon>
    </lineage>
</organism>
<dbReference type="InterPro" id="IPR036938">
    <property type="entry name" value="PAP2/HPO_sf"/>
</dbReference>
<dbReference type="GO" id="GO:0016020">
    <property type="term" value="C:membrane"/>
    <property type="evidence" value="ECO:0007669"/>
    <property type="project" value="UniProtKB-SubCell"/>
</dbReference>
<dbReference type="RefSeq" id="WP_068665518.1">
    <property type="nucleotide sequence ID" value="NZ_LYPB01000071.1"/>
</dbReference>
<dbReference type="PANTHER" id="PTHR31310">
    <property type="match status" value="1"/>
</dbReference>
<evidence type="ECO:0000256" key="1">
    <source>
        <dbReference type="ARBA" id="ARBA00004141"/>
    </source>
</evidence>
<evidence type="ECO:0000313" key="8">
    <source>
        <dbReference type="Proteomes" id="UP000078454"/>
    </source>
</evidence>
<comment type="caution">
    <text evidence="7">The sequence shown here is derived from an EMBL/GenBank/DDBJ whole genome shotgun (WGS) entry which is preliminary data.</text>
</comment>
<keyword evidence="3 5" id="KW-1133">Transmembrane helix</keyword>
<protein>
    <submittedName>
        <fullName evidence="7">Phosphoesterase PA-phosphatase</fullName>
    </submittedName>
</protein>
<keyword evidence="8" id="KW-1185">Reference proteome</keyword>
<evidence type="ECO:0000259" key="6">
    <source>
        <dbReference type="Pfam" id="PF14378"/>
    </source>
</evidence>
<feature type="transmembrane region" description="Helical" evidence="5">
    <location>
        <begin position="214"/>
        <end position="234"/>
    </location>
</feature>
<gene>
    <name evidence="7" type="ORF">A8708_15360</name>
</gene>
<keyword evidence="4 5" id="KW-0472">Membrane</keyword>
<feature type="domain" description="Inositolphosphotransferase Aur1/Ipt1" evidence="6">
    <location>
        <begin position="88"/>
        <end position="251"/>
    </location>
</feature>
<dbReference type="SUPFAM" id="SSF48317">
    <property type="entry name" value="Acid phosphatase/Vanadium-dependent haloperoxidase"/>
    <property type="match status" value="1"/>
</dbReference>
<dbReference type="InterPro" id="IPR052185">
    <property type="entry name" value="IPC_Synthase-Related"/>
</dbReference>
<evidence type="ECO:0000256" key="2">
    <source>
        <dbReference type="ARBA" id="ARBA00022692"/>
    </source>
</evidence>
<sequence length="279" mass="32197">MSPFQSMTHATVYIVLTIFAFVIIATRKSPYTIASSLVHEIFTSRKFLFHFIALLMILMFNKMEMAIEKGMQYKADFTKSIYGIEGDFVATIQNFFHNDILTVVCSYFYVIIFPSIMITSIAIYTYQKNHKLFYAVCYALMFNYMIAIPFYLFFPVNEVWFFHPKVDLLILDVFPTFEQDYRPLSGLDNCFPSLHTSISVSMAVIAVKSRNMFWKIFVPCSAAFIIFTIFYLGIHWLSDMCAGVVLGVVAARMGLRIAEGRLILGERALLKRPVKNNEY</sequence>
<reference evidence="7 8" key="1">
    <citation type="submission" date="2016-05" db="EMBL/GenBank/DDBJ databases">
        <title>Paenibacillus sp. 1ZS3-15 nov., isolated from the rhizosphere soil.</title>
        <authorList>
            <person name="Zhang X.X."/>
            <person name="Zhang J."/>
        </authorList>
    </citation>
    <scope>NUCLEOTIDE SEQUENCE [LARGE SCALE GENOMIC DNA]</scope>
    <source>
        <strain evidence="7 8">1ZS3-15</strain>
    </source>
</reference>
<feature type="transmembrane region" description="Helical" evidence="5">
    <location>
        <begin position="106"/>
        <end position="125"/>
    </location>
</feature>
<feature type="transmembrane region" description="Helical" evidence="5">
    <location>
        <begin position="132"/>
        <end position="154"/>
    </location>
</feature>
<proteinExistence type="predicted"/>
<dbReference type="Pfam" id="PF14378">
    <property type="entry name" value="PAP2_3"/>
    <property type="match status" value="1"/>
</dbReference>
<evidence type="ECO:0000313" key="7">
    <source>
        <dbReference type="EMBL" id="OAS17608.1"/>
    </source>
</evidence>
<feature type="transmembrane region" description="Helical" evidence="5">
    <location>
        <begin position="47"/>
        <end position="63"/>
    </location>
</feature>
<dbReference type="STRING" id="1850517.A8708_15360"/>
<dbReference type="Proteomes" id="UP000078454">
    <property type="component" value="Unassembled WGS sequence"/>
</dbReference>
<dbReference type="PANTHER" id="PTHR31310:SF7">
    <property type="entry name" value="PA-PHOSPHATASE RELATED-FAMILY PROTEIN DDB_G0268928"/>
    <property type="match status" value="1"/>
</dbReference>
<feature type="transmembrane region" description="Helical" evidence="5">
    <location>
        <begin position="6"/>
        <end position="26"/>
    </location>
</feature>
<dbReference type="Gene3D" id="1.20.144.10">
    <property type="entry name" value="Phosphatidic acid phosphatase type 2/haloperoxidase"/>
    <property type="match status" value="1"/>
</dbReference>
<dbReference type="InterPro" id="IPR026841">
    <property type="entry name" value="Aur1/Ipt1"/>
</dbReference>
<dbReference type="OrthoDB" id="9775789at2"/>
<accession>A0A198A9I4</accession>
<dbReference type="CDD" id="cd03386">
    <property type="entry name" value="PAP2_Aur1_like"/>
    <property type="match status" value="1"/>
</dbReference>
<dbReference type="EMBL" id="LYPB01000071">
    <property type="protein sequence ID" value="OAS17608.1"/>
    <property type="molecule type" value="Genomic_DNA"/>
</dbReference>
<name>A0A198A9I4_9BACL</name>
<evidence type="ECO:0000256" key="4">
    <source>
        <dbReference type="ARBA" id="ARBA00023136"/>
    </source>
</evidence>
<evidence type="ECO:0000256" key="3">
    <source>
        <dbReference type="ARBA" id="ARBA00022989"/>
    </source>
</evidence>
<comment type="subcellular location">
    <subcellularLocation>
        <location evidence="1">Membrane</location>
        <topology evidence="1">Multi-pass membrane protein</topology>
    </subcellularLocation>
</comment>
<dbReference type="AlphaFoldDB" id="A0A198A9I4"/>
<keyword evidence="2 5" id="KW-0812">Transmembrane</keyword>